<reference evidence="2" key="1">
    <citation type="journal article" date="2011" name="PLoS Genet.">
        <title>Genomic analysis of the necrotrophic fungal pathogens Sclerotinia sclerotiorum and Botrytis cinerea.</title>
        <authorList>
            <person name="Amselem J."/>
            <person name="Cuomo C.A."/>
            <person name="van Kan J.A."/>
            <person name="Viaud M."/>
            <person name="Benito E.P."/>
            <person name="Couloux A."/>
            <person name="Coutinho P.M."/>
            <person name="de Vries R.P."/>
            <person name="Dyer P.S."/>
            <person name="Fillinger S."/>
            <person name="Fournier E."/>
            <person name="Gout L."/>
            <person name="Hahn M."/>
            <person name="Kohn L."/>
            <person name="Lapalu N."/>
            <person name="Plummer K.M."/>
            <person name="Pradier J.M."/>
            <person name="Quevillon E."/>
            <person name="Sharon A."/>
            <person name="Simon A."/>
            <person name="ten Have A."/>
            <person name="Tudzynski B."/>
            <person name="Tudzynski P."/>
            <person name="Wincker P."/>
            <person name="Andrew M."/>
            <person name="Anthouard V."/>
            <person name="Beever R.E."/>
            <person name="Beffa R."/>
            <person name="Benoit I."/>
            <person name="Bouzid O."/>
            <person name="Brault B."/>
            <person name="Chen Z."/>
            <person name="Choquer M."/>
            <person name="Collemare J."/>
            <person name="Cotton P."/>
            <person name="Danchin E.G."/>
            <person name="Da Silva C."/>
            <person name="Gautier A."/>
            <person name="Giraud C."/>
            <person name="Giraud T."/>
            <person name="Gonzalez C."/>
            <person name="Grossetete S."/>
            <person name="Guldener U."/>
            <person name="Henrissat B."/>
            <person name="Howlett B.J."/>
            <person name="Kodira C."/>
            <person name="Kretschmer M."/>
            <person name="Lappartient A."/>
            <person name="Leroch M."/>
            <person name="Levis C."/>
            <person name="Mauceli E."/>
            <person name="Neuveglise C."/>
            <person name="Oeser B."/>
            <person name="Pearson M."/>
            <person name="Poulain J."/>
            <person name="Poussereau N."/>
            <person name="Quesneville H."/>
            <person name="Rascle C."/>
            <person name="Schumacher J."/>
            <person name="Segurens B."/>
            <person name="Sexton A."/>
            <person name="Silva E."/>
            <person name="Sirven C."/>
            <person name="Soanes D.M."/>
            <person name="Talbot N.J."/>
            <person name="Templeton M."/>
            <person name="Yandava C."/>
            <person name="Yarden O."/>
            <person name="Zeng Q."/>
            <person name="Rollins J.A."/>
            <person name="Lebrun M.H."/>
            <person name="Dickman M."/>
        </authorList>
    </citation>
    <scope>NUCLEOTIDE SEQUENCE [LARGE SCALE GENOMIC DNA]</scope>
    <source>
        <strain evidence="2">ATCC 18683 / 1980 / Ss-1</strain>
    </source>
</reference>
<evidence type="ECO:0000313" key="2">
    <source>
        <dbReference type="Proteomes" id="UP000001312"/>
    </source>
</evidence>
<dbReference type="AlphaFoldDB" id="A7EM10"/>
<keyword evidence="2" id="KW-1185">Reference proteome</keyword>
<dbReference type="Proteomes" id="UP000001312">
    <property type="component" value="Unassembled WGS sequence"/>
</dbReference>
<dbReference type="RefSeq" id="XP_001592118.1">
    <property type="nucleotide sequence ID" value="XM_001592068.1"/>
</dbReference>
<dbReference type="EMBL" id="CH476628">
    <property type="protein sequence ID" value="EDO03876.1"/>
    <property type="molecule type" value="Genomic_DNA"/>
</dbReference>
<name>A7EM10_SCLS1</name>
<dbReference type="KEGG" id="ssl:SS1G_06357"/>
<accession>A7EM10</accession>
<organism evidence="1 2">
    <name type="scientific">Sclerotinia sclerotiorum (strain ATCC 18683 / 1980 / Ss-1)</name>
    <name type="common">White mold</name>
    <name type="synonym">Whetzelinia sclerotiorum</name>
    <dbReference type="NCBI Taxonomy" id="665079"/>
    <lineage>
        <taxon>Eukaryota</taxon>
        <taxon>Fungi</taxon>
        <taxon>Dikarya</taxon>
        <taxon>Ascomycota</taxon>
        <taxon>Pezizomycotina</taxon>
        <taxon>Leotiomycetes</taxon>
        <taxon>Helotiales</taxon>
        <taxon>Sclerotiniaceae</taxon>
        <taxon>Sclerotinia</taxon>
    </lineage>
</organism>
<sequence length="51" mass="6076">MWVSIFAPLVSRAYTQHSHSVHFHKLSKLGDDNLRYREKQNLNTKFIIANY</sequence>
<dbReference type="InParanoid" id="A7EM10"/>
<protein>
    <submittedName>
        <fullName evidence="1">Uncharacterized protein</fullName>
    </submittedName>
</protein>
<evidence type="ECO:0000313" key="1">
    <source>
        <dbReference type="EMBL" id="EDO03876.1"/>
    </source>
</evidence>
<proteinExistence type="predicted"/>
<gene>
    <name evidence="1" type="ORF">SS1G_06357</name>
</gene>
<dbReference type="GeneID" id="5488801"/>